<evidence type="ECO:0000313" key="2">
    <source>
        <dbReference type="EMBL" id="OCL06379.1"/>
    </source>
</evidence>
<evidence type="ECO:0000256" key="1">
    <source>
        <dbReference type="ARBA" id="ARBA00023002"/>
    </source>
</evidence>
<dbReference type="GO" id="GO:0016491">
    <property type="term" value="F:oxidoreductase activity"/>
    <property type="evidence" value="ECO:0007669"/>
    <property type="project" value="UniProtKB-KW"/>
</dbReference>
<dbReference type="Gene3D" id="3.40.50.720">
    <property type="entry name" value="NAD(P)-binding Rossmann-like Domain"/>
    <property type="match status" value="1"/>
</dbReference>
<dbReference type="InterPro" id="IPR052228">
    <property type="entry name" value="Sec_Metab_Biosynth_Oxidored"/>
</dbReference>
<dbReference type="SUPFAM" id="SSF51735">
    <property type="entry name" value="NAD(P)-binding Rossmann-fold domains"/>
    <property type="match status" value="1"/>
</dbReference>
<dbReference type="Proteomes" id="UP000250140">
    <property type="component" value="Unassembled WGS sequence"/>
</dbReference>
<dbReference type="Pfam" id="PF00106">
    <property type="entry name" value="adh_short"/>
    <property type="match status" value="1"/>
</dbReference>
<gene>
    <name evidence="2" type="ORF">AOQ84DRAFT_297082</name>
</gene>
<proteinExistence type="predicted"/>
<protein>
    <recommendedName>
        <fullName evidence="4">Short-chain dehydrogenases/reductase</fullName>
    </recommendedName>
</protein>
<dbReference type="EMBL" id="KV750078">
    <property type="protein sequence ID" value="OCL06379.1"/>
    <property type="molecule type" value="Genomic_DNA"/>
</dbReference>
<organism evidence="2 3">
    <name type="scientific">Glonium stellatum</name>
    <dbReference type="NCBI Taxonomy" id="574774"/>
    <lineage>
        <taxon>Eukaryota</taxon>
        <taxon>Fungi</taxon>
        <taxon>Dikarya</taxon>
        <taxon>Ascomycota</taxon>
        <taxon>Pezizomycotina</taxon>
        <taxon>Dothideomycetes</taxon>
        <taxon>Pleosporomycetidae</taxon>
        <taxon>Gloniales</taxon>
        <taxon>Gloniaceae</taxon>
        <taxon>Glonium</taxon>
    </lineage>
</organism>
<accession>A0A8E2JRF1</accession>
<evidence type="ECO:0008006" key="4">
    <source>
        <dbReference type="Google" id="ProtNLM"/>
    </source>
</evidence>
<dbReference type="AlphaFoldDB" id="A0A8E2JRF1"/>
<dbReference type="PANTHER" id="PTHR47534:SF3">
    <property type="entry name" value="ALCOHOL DEHYDROGENASE-LIKE C-TERMINAL DOMAIN-CONTAINING PROTEIN"/>
    <property type="match status" value="1"/>
</dbReference>
<evidence type="ECO:0000313" key="3">
    <source>
        <dbReference type="Proteomes" id="UP000250140"/>
    </source>
</evidence>
<keyword evidence="3" id="KW-1185">Reference proteome</keyword>
<sequence length="340" mass="37055">MASLQAIRLSNSLISTTLSPGLVAVFVGGTSGIGEITLKQFAKQADHPVCYIVGRSQEATERIVAECKTSNPDGRYIFIKGDVSLMTGVDKVCEEIMSKEDAVNLLFLTPIFPDFNRITAENLHLIVALAYYARMLFVLRLMPLLTRAKSLSRVVDVGVGGGREGKIDPTDFQAMNLPLLSIRAHIATLNTLGLECLAVRAPTVSFIHAYPGTVITPLLDHYSGILGVALRTWLWLASRWLAIPLEESGERNLFLSTSARYPPSTGTKASGVRLIEGMMVARGTYGKTGGGVYSLNWDGESLPENVGKLLANYRDEGMLDKIWEDLESVFKRTTGKADSN</sequence>
<dbReference type="InterPro" id="IPR036291">
    <property type="entry name" value="NAD(P)-bd_dom_sf"/>
</dbReference>
<dbReference type="OrthoDB" id="2898509at2759"/>
<name>A0A8E2JRF1_9PEZI</name>
<dbReference type="PANTHER" id="PTHR47534">
    <property type="entry name" value="YALI0E05731P"/>
    <property type="match status" value="1"/>
</dbReference>
<dbReference type="InterPro" id="IPR002347">
    <property type="entry name" value="SDR_fam"/>
</dbReference>
<reference evidence="2 3" key="1">
    <citation type="journal article" date="2016" name="Nat. Commun.">
        <title>Ectomycorrhizal ecology is imprinted in the genome of the dominant symbiotic fungus Cenococcum geophilum.</title>
        <authorList>
            <consortium name="DOE Joint Genome Institute"/>
            <person name="Peter M."/>
            <person name="Kohler A."/>
            <person name="Ohm R.A."/>
            <person name="Kuo A."/>
            <person name="Krutzmann J."/>
            <person name="Morin E."/>
            <person name="Arend M."/>
            <person name="Barry K.W."/>
            <person name="Binder M."/>
            <person name="Choi C."/>
            <person name="Clum A."/>
            <person name="Copeland A."/>
            <person name="Grisel N."/>
            <person name="Haridas S."/>
            <person name="Kipfer T."/>
            <person name="LaButti K."/>
            <person name="Lindquist E."/>
            <person name="Lipzen A."/>
            <person name="Maire R."/>
            <person name="Meier B."/>
            <person name="Mihaltcheva S."/>
            <person name="Molinier V."/>
            <person name="Murat C."/>
            <person name="Poggeler S."/>
            <person name="Quandt C.A."/>
            <person name="Sperisen C."/>
            <person name="Tritt A."/>
            <person name="Tisserant E."/>
            <person name="Crous P.W."/>
            <person name="Henrissat B."/>
            <person name="Nehls U."/>
            <person name="Egli S."/>
            <person name="Spatafora J.W."/>
            <person name="Grigoriev I.V."/>
            <person name="Martin F.M."/>
        </authorList>
    </citation>
    <scope>NUCLEOTIDE SEQUENCE [LARGE SCALE GENOMIC DNA]</scope>
    <source>
        <strain evidence="2 3">CBS 207.34</strain>
    </source>
</reference>
<keyword evidence="1" id="KW-0560">Oxidoreductase</keyword>